<dbReference type="Proteomes" id="UP001303115">
    <property type="component" value="Unassembled WGS sequence"/>
</dbReference>
<feature type="region of interest" description="Disordered" evidence="1">
    <location>
        <begin position="167"/>
        <end position="271"/>
    </location>
</feature>
<feature type="compositionally biased region" description="Low complexity" evidence="1">
    <location>
        <begin position="24"/>
        <end position="36"/>
    </location>
</feature>
<dbReference type="PANTHER" id="PTHR22705:SF0">
    <property type="entry name" value="ZZ-TYPE ZINC FINGER-CONTAINING PROTEIN 3"/>
    <property type="match status" value="1"/>
</dbReference>
<protein>
    <submittedName>
        <fullName evidence="2">Uncharacterized protein</fullName>
    </submittedName>
</protein>
<reference evidence="3" key="1">
    <citation type="journal article" date="2023" name="Mol. Phylogenet. Evol.">
        <title>Genome-scale phylogeny and comparative genomics of the fungal order Sordariales.</title>
        <authorList>
            <person name="Hensen N."/>
            <person name="Bonometti L."/>
            <person name="Westerberg I."/>
            <person name="Brannstrom I.O."/>
            <person name="Guillou S."/>
            <person name="Cros-Aarteil S."/>
            <person name="Calhoun S."/>
            <person name="Haridas S."/>
            <person name="Kuo A."/>
            <person name="Mondo S."/>
            <person name="Pangilinan J."/>
            <person name="Riley R."/>
            <person name="LaButti K."/>
            <person name="Andreopoulos B."/>
            <person name="Lipzen A."/>
            <person name="Chen C."/>
            <person name="Yan M."/>
            <person name="Daum C."/>
            <person name="Ng V."/>
            <person name="Clum A."/>
            <person name="Steindorff A."/>
            <person name="Ohm R.A."/>
            <person name="Martin F."/>
            <person name="Silar P."/>
            <person name="Natvig D.O."/>
            <person name="Lalanne C."/>
            <person name="Gautier V."/>
            <person name="Ament-Velasquez S.L."/>
            <person name="Kruys A."/>
            <person name="Hutchinson M.I."/>
            <person name="Powell A.J."/>
            <person name="Barry K."/>
            <person name="Miller A.N."/>
            <person name="Grigoriev I.V."/>
            <person name="Debuchy R."/>
            <person name="Gladieux P."/>
            <person name="Hiltunen Thoren M."/>
            <person name="Johannesson H."/>
        </authorList>
    </citation>
    <scope>NUCLEOTIDE SEQUENCE [LARGE SCALE GENOMIC DNA]</scope>
    <source>
        <strain evidence="3">CBS 284.82</strain>
    </source>
</reference>
<feature type="compositionally biased region" description="Polar residues" evidence="1">
    <location>
        <begin position="1"/>
        <end position="20"/>
    </location>
</feature>
<feature type="compositionally biased region" description="Basic residues" evidence="1">
    <location>
        <begin position="233"/>
        <end position="243"/>
    </location>
</feature>
<feature type="region of interest" description="Disordered" evidence="1">
    <location>
        <begin position="1"/>
        <end position="65"/>
    </location>
</feature>
<dbReference type="InterPro" id="IPR037830">
    <property type="entry name" value="ZZZ3"/>
</dbReference>
<gene>
    <name evidence="2" type="ORF">C8A01DRAFT_44879</name>
</gene>
<keyword evidence="3" id="KW-1185">Reference proteome</keyword>
<organism evidence="2 3">
    <name type="scientific">Parachaetomium inaequale</name>
    <dbReference type="NCBI Taxonomy" id="2588326"/>
    <lineage>
        <taxon>Eukaryota</taxon>
        <taxon>Fungi</taxon>
        <taxon>Dikarya</taxon>
        <taxon>Ascomycota</taxon>
        <taxon>Pezizomycotina</taxon>
        <taxon>Sordariomycetes</taxon>
        <taxon>Sordariomycetidae</taxon>
        <taxon>Sordariales</taxon>
        <taxon>Chaetomiaceae</taxon>
        <taxon>Parachaetomium</taxon>
    </lineage>
</organism>
<proteinExistence type="predicted"/>
<dbReference type="AlphaFoldDB" id="A0AAN6PNJ2"/>
<dbReference type="EMBL" id="MU854346">
    <property type="protein sequence ID" value="KAK4042106.1"/>
    <property type="molecule type" value="Genomic_DNA"/>
</dbReference>
<dbReference type="PANTHER" id="PTHR22705">
    <property type="entry name" value="ZINC FINGER, ZZ DOMAIN CONTAINING 3"/>
    <property type="match status" value="1"/>
</dbReference>
<name>A0AAN6PNJ2_9PEZI</name>
<sequence>MPGLTITTDLRPASATTSPVILNPRRASVSSRTSSPSRPPISPITPTLESAELPGPGQTSPALTTTHSTMPDFAFGRPIFTHTTQTDQVGVAPPPAQPIDFDSNPDVLALKSAISILQLQRARATADIQSLSRARDAALANPDAFTADLAAGRVRVDGDRLFSGTRAAGDLAEDDPDSDSTSDSESDFDKDDDEVQKEEEEGSTRQQVTPESEPKTDGGGATPPTNGAEPPPRKSKKKKHKGKQNPADNTAATTTTTTQPPPWQRLPKPQSVVRCPPVNWAQYGVVGDSLDKLHAEQVAAPTPGAPMVLGQGGTYEFKAGGSEQAGAATGGEQPRRLVGVAAPYNPMRDKVEKKGKGGSRR</sequence>
<comment type="caution">
    <text evidence="2">The sequence shown here is derived from an EMBL/GenBank/DDBJ whole genome shotgun (WGS) entry which is preliminary data.</text>
</comment>
<feature type="compositionally biased region" description="Acidic residues" evidence="1">
    <location>
        <begin position="171"/>
        <end position="201"/>
    </location>
</feature>
<evidence type="ECO:0000313" key="3">
    <source>
        <dbReference type="Proteomes" id="UP001303115"/>
    </source>
</evidence>
<accession>A0AAN6PNJ2</accession>
<evidence type="ECO:0000256" key="1">
    <source>
        <dbReference type="SAM" id="MobiDB-lite"/>
    </source>
</evidence>
<feature type="region of interest" description="Disordered" evidence="1">
    <location>
        <begin position="320"/>
        <end position="361"/>
    </location>
</feature>
<evidence type="ECO:0000313" key="2">
    <source>
        <dbReference type="EMBL" id="KAK4042106.1"/>
    </source>
</evidence>